<feature type="compositionally biased region" description="Low complexity" evidence="5">
    <location>
        <begin position="389"/>
        <end position="406"/>
    </location>
</feature>
<dbReference type="GO" id="GO:0045087">
    <property type="term" value="P:innate immune response"/>
    <property type="evidence" value="ECO:0007669"/>
    <property type="project" value="TreeGrafter"/>
</dbReference>
<evidence type="ECO:0000256" key="5">
    <source>
        <dbReference type="SAM" id="MobiDB-lite"/>
    </source>
</evidence>
<feature type="compositionally biased region" description="Polar residues" evidence="5">
    <location>
        <begin position="267"/>
        <end position="294"/>
    </location>
</feature>
<feature type="compositionally biased region" description="Polar residues" evidence="5">
    <location>
        <begin position="373"/>
        <end position="388"/>
    </location>
</feature>
<evidence type="ECO:0000313" key="8">
    <source>
        <dbReference type="Proteomes" id="UP000095300"/>
    </source>
</evidence>
<gene>
    <name evidence="7" type="primary">106094556</name>
</gene>
<sequence>MLAAIPCDLLTQAYCTQPGAAYPWHAVRRFVHENQGLMKRMYGDVRHISVLRDEILNNEIDVDDIEAATDRYSRDGYNRRASKLMHHREDFENFKVNDVLREPHFRPVTSSTTTTTTSTTTSPTGDSTTTTMQPPVTTTAAEKIESTVVANDEEVTTIEPTFSGYNSTTLKKEEADVNEDSVADSITNVAANIDQEDVTTKPSPSMLAKQIAEDDEVTTAIDEDELVDIINIELNSVFETTSDASVPNDLNGSNIEIVESPQLGLDNGTTEKTAISSTTPKPETKGTSTTLTPQSSANSNSTMTTKTTTTTTTIASTTTTLKPETTAERSPAKQQRKPFVPSNSKYQHQRPQQLQKVESTISAKLKLKINPTQATPARTTTSFPSIVRNNTGSATSNTTTTPLTSTKMSPFKSQLNKNYNRYTTTHNNKYNAPSPGTSASGAPIVQPIKPNAELLLGEKIRKPAANVTPAAAAASNKPIMKDGQLFQDTMKQEPAPTLNVRGVNACPVKEEVVAPFWANNTRGEILALLNLYPFEQYVHWEKCTHEHKQMYCREGCRCEQQYRLHRLLAYDPHNECRGIFSDWFRFPSCCICKCYNIPLDFRATSRSPRSEGGAGETSDYRHPIEIAEEQVKNAIYEHATEDWYRPKDDIDLFEG</sequence>
<feature type="compositionally biased region" description="Low complexity" evidence="5">
    <location>
        <begin position="295"/>
        <end position="324"/>
    </location>
</feature>
<feature type="domain" description="Spaetzle" evidence="6">
    <location>
        <begin position="504"/>
        <end position="594"/>
    </location>
</feature>
<feature type="region of interest" description="Disordered" evidence="5">
    <location>
        <begin position="261"/>
        <end position="356"/>
    </location>
</feature>
<dbReference type="PANTHER" id="PTHR23199">
    <property type="entry name" value="NEUROTROPHIN 1-RELATED"/>
    <property type="match status" value="1"/>
</dbReference>
<dbReference type="GO" id="GO:0021556">
    <property type="term" value="P:central nervous system formation"/>
    <property type="evidence" value="ECO:0007669"/>
    <property type="project" value="TreeGrafter"/>
</dbReference>
<feature type="compositionally biased region" description="Low complexity" evidence="5">
    <location>
        <begin position="109"/>
        <end position="134"/>
    </location>
</feature>
<keyword evidence="8" id="KW-1185">Reference proteome</keyword>
<dbReference type="SUPFAM" id="SSF57501">
    <property type="entry name" value="Cystine-knot cytokines"/>
    <property type="match status" value="1"/>
</dbReference>
<accession>A0A1I8QCC5</accession>
<dbReference type="InterPro" id="IPR032104">
    <property type="entry name" value="Spaetzle"/>
</dbReference>
<evidence type="ECO:0000256" key="1">
    <source>
        <dbReference type="ARBA" id="ARBA00011748"/>
    </source>
</evidence>
<dbReference type="Gene3D" id="2.10.90.10">
    <property type="entry name" value="Cystine-knot cytokines"/>
    <property type="match status" value="1"/>
</dbReference>
<name>A0A1I8QCC5_STOCA</name>
<dbReference type="GO" id="GO:0005121">
    <property type="term" value="F:Toll binding"/>
    <property type="evidence" value="ECO:0007669"/>
    <property type="project" value="TreeGrafter"/>
</dbReference>
<dbReference type="OrthoDB" id="6594799at2759"/>
<dbReference type="InterPro" id="IPR052444">
    <property type="entry name" value="Spz/Toll_ligand-like"/>
</dbReference>
<dbReference type="PANTHER" id="PTHR23199:SF5">
    <property type="entry name" value="PROTEIN SPAETZLE 4"/>
    <property type="match status" value="1"/>
</dbReference>
<evidence type="ECO:0000256" key="2">
    <source>
        <dbReference type="ARBA" id="ARBA00022729"/>
    </source>
</evidence>
<keyword evidence="2" id="KW-0732">Signal</keyword>
<reference evidence="7" key="1">
    <citation type="submission" date="2020-05" db="UniProtKB">
        <authorList>
            <consortium name="EnsemblMetazoa"/>
        </authorList>
    </citation>
    <scope>IDENTIFICATION</scope>
    <source>
        <strain evidence="7">USDA</strain>
    </source>
</reference>
<dbReference type="FunFam" id="2.10.90.10:FF:000018">
    <property type="entry name" value="Spatzle 4"/>
    <property type="match status" value="1"/>
</dbReference>
<dbReference type="EnsemblMetazoa" id="SCAU015808-RA">
    <property type="protein sequence ID" value="SCAU015808-PA"/>
    <property type="gene ID" value="SCAU015808"/>
</dbReference>
<dbReference type="VEuPathDB" id="VectorBase:SCAU015808"/>
<dbReference type="AlphaFoldDB" id="A0A1I8QCC5"/>
<keyword evidence="4" id="KW-0325">Glycoprotein</keyword>
<dbReference type="Proteomes" id="UP000095300">
    <property type="component" value="Unassembled WGS sequence"/>
</dbReference>
<feature type="region of interest" description="Disordered" evidence="5">
    <location>
        <begin position="373"/>
        <end position="411"/>
    </location>
</feature>
<evidence type="ECO:0000256" key="3">
    <source>
        <dbReference type="ARBA" id="ARBA00023157"/>
    </source>
</evidence>
<feature type="compositionally biased region" description="Polar residues" evidence="5">
    <location>
        <begin position="341"/>
        <end position="356"/>
    </location>
</feature>
<organism evidence="7 8">
    <name type="scientific">Stomoxys calcitrans</name>
    <name type="common">Stable fly</name>
    <name type="synonym">Conops calcitrans</name>
    <dbReference type="NCBI Taxonomy" id="35570"/>
    <lineage>
        <taxon>Eukaryota</taxon>
        <taxon>Metazoa</taxon>
        <taxon>Ecdysozoa</taxon>
        <taxon>Arthropoda</taxon>
        <taxon>Hexapoda</taxon>
        <taxon>Insecta</taxon>
        <taxon>Pterygota</taxon>
        <taxon>Neoptera</taxon>
        <taxon>Endopterygota</taxon>
        <taxon>Diptera</taxon>
        <taxon>Brachycera</taxon>
        <taxon>Muscomorpha</taxon>
        <taxon>Muscoidea</taxon>
        <taxon>Muscidae</taxon>
        <taxon>Stomoxys</taxon>
    </lineage>
</organism>
<comment type="subunit">
    <text evidence="1">Homodimer; disulfide-linked.</text>
</comment>
<dbReference type="InterPro" id="IPR029034">
    <property type="entry name" value="Cystine-knot_cytokine"/>
</dbReference>
<evidence type="ECO:0000259" key="6">
    <source>
        <dbReference type="Pfam" id="PF16077"/>
    </source>
</evidence>
<dbReference type="GO" id="GO:0008083">
    <property type="term" value="F:growth factor activity"/>
    <property type="evidence" value="ECO:0007669"/>
    <property type="project" value="TreeGrafter"/>
</dbReference>
<proteinExistence type="predicted"/>
<dbReference type="Pfam" id="PF16077">
    <property type="entry name" value="Spaetzle"/>
    <property type="match status" value="1"/>
</dbReference>
<keyword evidence="3" id="KW-1015">Disulfide bond</keyword>
<protein>
    <recommendedName>
        <fullName evidence="6">Spaetzle domain-containing protein</fullName>
    </recommendedName>
</protein>
<evidence type="ECO:0000313" key="7">
    <source>
        <dbReference type="EnsemblMetazoa" id="SCAU015808-PA"/>
    </source>
</evidence>
<dbReference type="GO" id="GO:0005615">
    <property type="term" value="C:extracellular space"/>
    <property type="evidence" value="ECO:0007669"/>
    <property type="project" value="UniProtKB-ARBA"/>
</dbReference>
<feature type="region of interest" description="Disordered" evidence="5">
    <location>
        <begin position="106"/>
        <end position="134"/>
    </location>
</feature>
<dbReference type="STRING" id="35570.A0A1I8QCC5"/>
<evidence type="ECO:0000256" key="4">
    <source>
        <dbReference type="ARBA" id="ARBA00023180"/>
    </source>
</evidence>